<keyword evidence="4" id="KW-1185">Reference proteome</keyword>
<accession>A0AAG5DEK4</accession>
<evidence type="ECO:0000313" key="3">
    <source>
        <dbReference type="EnsemblMetazoa" id="ENSAATROPP009183"/>
    </source>
</evidence>
<sequence>MMAKITSQLVVQCTGLLLTIMLVNGDSGSYASNATFRQLYPRSTKREAALTSSESEKLPSRHSLTTYDQRQNGKYNIHVNIKDVKIIAVDGDNLEGNLGDDTVYDYGDYDYDPAHLTVNPMPIFGSGISAVSITSTSKPPILSTKNPVSSTTKRPTTLNNPAQIPVMATISSNPSTLTTTSQVQQGSLEITSTESISVAHKSSKPVEHLLKPEETFSSLLGLHEVASITPSSSNIIKIKPTSASAQYDYQEIPVQVIVEPILRSKYRNSIHPTVHASRSPGLQRSYTVAVNHQPQQQRSATSCLEGEFRDREGNCRARRSGILKLYRLLSTLKDKND</sequence>
<proteinExistence type="predicted"/>
<organism evidence="3 4">
    <name type="scientific">Anopheles atroparvus</name>
    <name type="common">European mosquito</name>
    <dbReference type="NCBI Taxonomy" id="41427"/>
    <lineage>
        <taxon>Eukaryota</taxon>
        <taxon>Metazoa</taxon>
        <taxon>Ecdysozoa</taxon>
        <taxon>Arthropoda</taxon>
        <taxon>Hexapoda</taxon>
        <taxon>Insecta</taxon>
        <taxon>Pterygota</taxon>
        <taxon>Neoptera</taxon>
        <taxon>Endopterygota</taxon>
        <taxon>Diptera</taxon>
        <taxon>Nematocera</taxon>
        <taxon>Culicoidea</taxon>
        <taxon>Culicidae</taxon>
        <taxon>Anophelinae</taxon>
        <taxon>Anopheles</taxon>
    </lineage>
</organism>
<evidence type="ECO:0000313" key="4">
    <source>
        <dbReference type="Proteomes" id="UP000075880"/>
    </source>
</evidence>
<feature type="signal peptide" evidence="2">
    <location>
        <begin position="1"/>
        <end position="25"/>
    </location>
</feature>
<keyword evidence="2" id="KW-0732">Signal</keyword>
<evidence type="ECO:0000256" key="2">
    <source>
        <dbReference type="SAM" id="SignalP"/>
    </source>
</evidence>
<evidence type="ECO:0000256" key="1">
    <source>
        <dbReference type="SAM" id="MobiDB-lite"/>
    </source>
</evidence>
<evidence type="ECO:0008006" key="5">
    <source>
        <dbReference type="Google" id="ProtNLM"/>
    </source>
</evidence>
<name>A0AAG5DEK4_ANOAO</name>
<protein>
    <recommendedName>
        <fullName evidence="5">DUF4794 domain-containing protein</fullName>
    </recommendedName>
</protein>
<feature type="chain" id="PRO_5042532407" description="DUF4794 domain-containing protein" evidence="2">
    <location>
        <begin position="26"/>
        <end position="337"/>
    </location>
</feature>
<dbReference type="Proteomes" id="UP000075880">
    <property type="component" value="Unassembled WGS sequence"/>
</dbReference>
<reference evidence="3" key="1">
    <citation type="submission" date="2024-04" db="UniProtKB">
        <authorList>
            <consortium name="EnsemblMetazoa"/>
        </authorList>
    </citation>
    <scope>IDENTIFICATION</scope>
    <source>
        <strain evidence="3">EBRO</strain>
    </source>
</reference>
<feature type="region of interest" description="Disordered" evidence="1">
    <location>
        <begin position="139"/>
        <end position="159"/>
    </location>
</feature>
<dbReference type="EnsemblMetazoa" id="ENSAATROPT010171">
    <property type="protein sequence ID" value="ENSAATROPP009183"/>
    <property type="gene ID" value="ENSAATROPG008281"/>
</dbReference>
<dbReference type="AlphaFoldDB" id="A0AAG5DEK4"/>